<evidence type="ECO:0000256" key="6">
    <source>
        <dbReference type="SAM" id="MobiDB-lite"/>
    </source>
</evidence>
<keyword evidence="3 8" id="KW-0418">Kinase</keyword>
<dbReference type="Pfam" id="PF13614">
    <property type="entry name" value="AAA_31"/>
    <property type="match status" value="1"/>
</dbReference>
<dbReference type="NCBIfam" id="TIGR03018">
    <property type="entry name" value="pepcterm_TyrKin"/>
    <property type="match status" value="1"/>
</dbReference>
<evidence type="ECO:0000256" key="4">
    <source>
        <dbReference type="ARBA" id="ARBA00022840"/>
    </source>
</evidence>
<keyword evidence="5 8" id="KW-0829">Tyrosine-protein kinase</keyword>
<feature type="domain" description="AAA" evidence="7">
    <location>
        <begin position="147"/>
        <end position="279"/>
    </location>
</feature>
<dbReference type="PANTHER" id="PTHR32309">
    <property type="entry name" value="TYROSINE-PROTEIN KINASE"/>
    <property type="match status" value="1"/>
</dbReference>
<feature type="region of interest" description="Disordered" evidence="6">
    <location>
        <begin position="1"/>
        <end position="82"/>
    </location>
</feature>
<comment type="caution">
    <text evidence="8">The sequence shown here is derived from an EMBL/GenBank/DDBJ whole genome shotgun (WGS) entry which is preliminary data.</text>
</comment>
<evidence type="ECO:0000313" key="8">
    <source>
        <dbReference type="EMBL" id="EKV32739.1"/>
    </source>
</evidence>
<dbReference type="STRING" id="1238182.C882_1576"/>
<dbReference type="InterPro" id="IPR025669">
    <property type="entry name" value="AAA_dom"/>
</dbReference>
<dbReference type="eggNOG" id="COG0489">
    <property type="taxonomic scope" value="Bacteria"/>
</dbReference>
<gene>
    <name evidence="8" type="ORF">C882_1576</name>
</gene>
<feature type="compositionally biased region" description="Polar residues" evidence="6">
    <location>
        <begin position="1"/>
        <end position="15"/>
    </location>
</feature>
<evidence type="ECO:0000256" key="5">
    <source>
        <dbReference type="ARBA" id="ARBA00023137"/>
    </source>
</evidence>
<dbReference type="PATRIC" id="fig|1238182.3.peg.114"/>
<keyword evidence="2" id="KW-0547">Nucleotide-binding</keyword>
<dbReference type="Proteomes" id="UP000009881">
    <property type="component" value="Unassembled WGS sequence"/>
</dbReference>
<name>K9H6R4_9PROT</name>
<dbReference type="InterPro" id="IPR005702">
    <property type="entry name" value="Wzc-like_C"/>
</dbReference>
<feature type="compositionally biased region" description="Gly residues" evidence="6">
    <location>
        <begin position="53"/>
        <end position="76"/>
    </location>
</feature>
<keyword evidence="4" id="KW-0067">ATP-binding</keyword>
<dbReference type="InterPro" id="IPR027417">
    <property type="entry name" value="P-loop_NTPase"/>
</dbReference>
<evidence type="ECO:0000256" key="2">
    <source>
        <dbReference type="ARBA" id="ARBA00022741"/>
    </source>
</evidence>
<dbReference type="OrthoDB" id="230260at2"/>
<reference evidence="8 9" key="1">
    <citation type="journal article" date="2013" name="Genome Announc.">
        <title>Draft Genome Sequence of an Alphaproteobacterium, Caenispirillum salinarum AK4(T), Isolated from a Solar Saltern.</title>
        <authorList>
            <person name="Khatri I."/>
            <person name="Singh A."/>
            <person name="Korpole S."/>
            <person name="Pinnaka A.K."/>
            <person name="Subramanian S."/>
        </authorList>
    </citation>
    <scope>NUCLEOTIDE SEQUENCE [LARGE SCALE GENOMIC DNA]</scope>
    <source>
        <strain evidence="8 9">AK4</strain>
    </source>
</reference>
<dbReference type="EMBL" id="ANHY01000002">
    <property type="protein sequence ID" value="EKV32739.1"/>
    <property type="molecule type" value="Genomic_DNA"/>
</dbReference>
<dbReference type="AlphaFoldDB" id="K9H6R4"/>
<dbReference type="RefSeq" id="WP_009538566.1">
    <property type="nucleotide sequence ID" value="NZ_ANHY01000002.1"/>
</dbReference>
<proteinExistence type="predicted"/>
<protein>
    <submittedName>
        <fullName evidence="8">Protein-tyrosine kinase</fullName>
    </submittedName>
</protein>
<keyword evidence="1" id="KW-0808">Transferase</keyword>
<evidence type="ECO:0000256" key="1">
    <source>
        <dbReference type="ARBA" id="ARBA00022679"/>
    </source>
</evidence>
<dbReference type="CDD" id="cd05387">
    <property type="entry name" value="BY-kinase"/>
    <property type="match status" value="1"/>
</dbReference>
<dbReference type="GO" id="GO:0004713">
    <property type="term" value="F:protein tyrosine kinase activity"/>
    <property type="evidence" value="ECO:0007669"/>
    <property type="project" value="UniProtKB-KW"/>
</dbReference>
<sequence length="330" mass="35372">MTSLMDKTSADSDQPTRAPRRGSLVERAAERLGATSDLRGADAPPRRELRPGLSGGGRGPGGGGDGGGHGGSGGGPRAPDHVPLEVSIDLDRLQAEGMVTPRPSRSVIAEEYRMIKRPLLQQAVTYRRGEVRKNNLIMVTSALPSEGKSFTSINLAMSIAKERDLHVLLVDSDLSRPNIGQTLGVSAEKGLTDLLDDPSLSVPDVLLRTNVPNLSVILAGRPHAMGTELLASHRAGQIIREIAERYKDRVIIFDSAPALVSAEGTALSPHVGQILLIVEAERTTESEVKGALDTLSACDNIQLVLNKVRTRFGARTKAMYNGYYYYGSYT</sequence>
<dbReference type="SUPFAM" id="SSF52540">
    <property type="entry name" value="P-loop containing nucleoside triphosphate hydrolases"/>
    <property type="match status" value="1"/>
</dbReference>
<dbReference type="InterPro" id="IPR050445">
    <property type="entry name" value="Bact_polysacc_biosynth/exp"/>
</dbReference>
<dbReference type="PANTHER" id="PTHR32309:SF31">
    <property type="entry name" value="CAPSULAR EXOPOLYSACCHARIDE FAMILY"/>
    <property type="match status" value="1"/>
</dbReference>
<evidence type="ECO:0000256" key="3">
    <source>
        <dbReference type="ARBA" id="ARBA00022777"/>
    </source>
</evidence>
<accession>K9H6R4</accession>
<dbReference type="Gene3D" id="3.40.50.300">
    <property type="entry name" value="P-loop containing nucleotide triphosphate hydrolases"/>
    <property type="match status" value="1"/>
</dbReference>
<keyword evidence="9" id="KW-1185">Reference proteome</keyword>
<organism evidence="8 9">
    <name type="scientific">Caenispirillum salinarum AK4</name>
    <dbReference type="NCBI Taxonomy" id="1238182"/>
    <lineage>
        <taxon>Bacteria</taxon>
        <taxon>Pseudomonadati</taxon>
        <taxon>Pseudomonadota</taxon>
        <taxon>Alphaproteobacteria</taxon>
        <taxon>Rhodospirillales</taxon>
        <taxon>Novispirillaceae</taxon>
        <taxon>Caenispirillum</taxon>
    </lineage>
</organism>
<evidence type="ECO:0000259" key="7">
    <source>
        <dbReference type="Pfam" id="PF13614"/>
    </source>
</evidence>
<evidence type="ECO:0000313" key="9">
    <source>
        <dbReference type="Proteomes" id="UP000009881"/>
    </source>
</evidence>